<accession>A0AAQ3Q6P9</accession>
<proteinExistence type="predicted"/>
<dbReference type="EMBL" id="CP136891">
    <property type="protein sequence ID" value="WOK98515.1"/>
    <property type="molecule type" value="Genomic_DNA"/>
</dbReference>
<sequence>MILNLLGVKVAVECGGDDGALTTYREDETNCWGVASPNIRVVVAFGPVAIRRYGMDMTLWRGSKSEEAPLREGAVALLCSTPPTTSVSSTPH</sequence>
<organism evidence="1 2">
    <name type="scientific">Canna indica</name>
    <name type="common">Indian-shot</name>
    <dbReference type="NCBI Taxonomy" id="4628"/>
    <lineage>
        <taxon>Eukaryota</taxon>
        <taxon>Viridiplantae</taxon>
        <taxon>Streptophyta</taxon>
        <taxon>Embryophyta</taxon>
        <taxon>Tracheophyta</taxon>
        <taxon>Spermatophyta</taxon>
        <taxon>Magnoliopsida</taxon>
        <taxon>Liliopsida</taxon>
        <taxon>Zingiberales</taxon>
        <taxon>Cannaceae</taxon>
        <taxon>Canna</taxon>
    </lineage>
</organism>
<protein>
    <submittedName>
        <fullName evidence="1">Uncharacterized protein</fullName>
    </submittedName>
</protein>
<gene>
    <name evidence="1" type="ORF">Cni_G07227</name>
</gene>
<name>A0AAQ3Q6P9_9LILI</name>
<dbReference type="AlphaFoldDB" id="A0AAQ3Q6P9"/>
<keyword evidence="2" id="KW-1185">Reference proteome</keyword>
<reference evidence="1 2" key="1">
    <citation type="submission" date="2023-10" db="EMBL/GenBank/DDBJ databases">
        <title>Chromosome-scale genome assembly provides insights into flower coloration mechanisms of Canna indica.</title>
        <authorList>
            <person name="Li C."/>
        </authorList>
    </citation>
    <scope>NUCLEOTIDE SEQUENCE [LARGE SCALE GENOMIC DNA]</scope>
    <source>
        <tissue evidence="1">Flower</tissue>
    </source>
</reference>
<evidence type="ECO:0000313" key="1">
    <source>
        <dbReference type="EMBL" id="WOK98515.1"/>
    </source>
</evidence>
<evidence type="ECO:0000313" key="2">
    <source>
        <dbReference type="Proteomes" id="UP001327560"/>
    </source>
</evidence>
<dbReference type="Proteomes" id="UP001327560">
    <property type="component" value="Chromosome 2"/>
</dbReference>